<evidence type="ECO:0000313" key="2">
    <source>
        <dbReference type="Proteomes" id="UP000250235"/>
    </source>
</evidence>
<gene>
    <name evidence="1" type="ORF">F511_25779</name>
</gene>
<dbReference type="EMBL" id="KV016286">
    <property type="protein sequence ID" value="KZV19826.1"/>
    <property type="molecule type" value="Genomic_DNA"/>
</dbReference>
<organism evidence="1 2">
    <name type="scientific">Dorcoceras hygrometricum</name>
    <dbReference type="NCBI Taxonomy" id="472368"/>
    <lineage>
        <taxon>Eukaryota</taxon>
        <taxon>Viridiplantae</taxon>
        <taxon>Streptophyta</taxon>
        <taxon>Embryophyta</taxon>
        <taxon>Tracheophyta</taxon>
        <taxon>Spermatophyta</taxon>
        <taxon>Magnoliopsida</taxon>
        <taxon>eudicotyledons</taxon>
        <taxon>Gunneridae</taxon>
        <taxon>Pentapetalae</taxon>
        <taxon>asterids</taxon>
        <taxon>lamiids</taxon>
        <taxon>Lamiales</taxon>
        <taxon>Gesneriaceae</taxon>
        <taxon>Didymocarpoideae</taxon>
        <taxon>Trichosporeae</taxon>
        <taxon>Loxocarpinae</taxon>
        <taxon>Dorcoceras</taxon>
    </lineage>
</organism>
<reference evidence="1 2" key="1">
    <citation type="journal article" date="2015" name="Proc. Natl. Acad. Sci. U.S.A.">
        <title>The resurrection genome of Boea hygrometrica: A blueprint for survival of dehydration.</title>
        <authorList>
            <person name="Xiao L."/>
            <person name="Yang G."/>
            <person name="Zhang L."/>
            <person name="Yang X."/>
            <person name="Zhao S."/>
            <person name="Ji Z."/>
            <person name="Zhou Q."/>
            <person name="Hu M."/>
            <person name="Wang Y."/>
            <person name="Chen M."/>
            <person name="Xu Y."/>
            <person name="Jin H."/>
            <person name="Xiao X."/>
            <person name="Hu G."/>
            <person name="Bao F."/>
            <person name="Hu Y."/>
            <person name="Wan P."/>
            <person name="Li L."/>
            <person name="Deng X."/>
            <person name="Kuang T."/>
            <person name="Xiang C."/>
            <person name="Zhu J.K."/>
            <person name="Oliver M.J."/>
            <person name="He Y."/>
        </authorList>
    </citation>
    <scope>NUCLEOTIDE SEQUENCE [LARGE SCALE GENOMIC DNA]</scope>
    <source>
        <strain evidence="2">cv. XS01</strain>
    </source>
</reference>
<keyword evidence="2" id="KW-1185">Reference proteome</keyword>
<dbReference type="AlphaFoldDB" id="A0A2Z7ADU7"/>
<sequence length="107" mass="11820">MRRACGCCRTRFVGDRRRRAATVRRVLGYDATANFLLGFVQVCPGQPVKSSGRYSISSGGRSPVRRAWRDDAALDAACVRLLPHAICWRPPPPCGHRPASPRLRCNG</sequence>
<accession>A0A2Z7ADU7</accession>
<proteinExistence type="predicted"/>
<dbReference type="Proteomes" id="UP000250235">
    <property type="component" value="Unassembled WGS sequence"/>
</dbReference>
<protein>
    <submittedName>
        <fullName evidence="1">Uncharacterized protein</fullName>
    </submittedName>
</protein>
<evidence type="ECO:0000313" key="1">
    <source>
        <dbReference type="EMBL" id="KZV19826.1"/>
    </source>
</evidence>
<name>A0A2Z7ADU7_9LAMI</name>